<dbReference type="PANTHER" id="PTHR37766">
    <property type="entry name" value="OS01G0897100 PROTEIN"/>
    <property type="match status" value="1"/>
</dbReference>
<evidence type="ECO:0000313" key="3">
    <source>
        <dbReference type="Proteomes" id="UP000275267"/>
    </source>
</evidence>
<dbReference type="EMBL" id="PQIB02000004">
    <property type="protein sequence ID" value="RLN25569.1"/>
    <property type="molecule type" value="Genomic_DNA"/>
</dbReference>
<organism evidence="2 3">
    <name type="scientific">Panicum miliaceum</name>
    <name type="common">Proso millet</name>
    <name type="synonym">Broomcorn millet</name>
    <dbReference type="NCBI Taxonomy" id="4540"/>
    <lineage>
        <taxon>Eukaryota</taxon>
        <taxon>Viridiplantae</taxon>
        <taxon>Streptophyta</taxon>
        <taxon>Embryophyta</taxon>
        <taxon>Tracheophyta</taxon>
        <taxon>Spermatophyta</taxon>
        <taxon>Magnoliopsida</taxon>
        <taxon>Liliopsida</taxon>
        <taxon>Poales</taxon>
        <taxon>Poaceae</taxon>
        <taxon>PACMAD clade</taxon>
        <taxon>Panicoideae</taxon>
        <taxon>Panicodae</taxon>
        <taxon>Paniceae</taxon>
        <taxon>Panicinae</taxon>
        <taxon>Panicum</taxon>
        <taxon>Panicum sect. Panicum</taxon>
    </lineage>
</organism>
<evidence type="ECO:0000313" key="2">
    <source>
        <dbReference type="EMBL" id="RLN25569.1"/>
    </source>
</evidence>
<name>A0A3L6SS96_PANMI</name>
<sequence>MAGSILAKKGHILEEFFRGNPKRIIQWFGHFAVTGESTHKKGAKALSQFAFINRDMCWEELEWKGKHGQSPAVVATKPHYFCDLDVLKTVENFLEYVPNFWSSDELADSIKDGHCDHISLDDLVLLNCVIAKGRQLWRLMNDEEQQEEQEQMEEILKGVNHLTVADHFALMKELVEREFPDALKWIGIQSWVIFCVLSKECNSGDSCESLFSHNKIEFRKADDYSLVQDDGCSISQLPDTDDVDLAGSSQKRRKMNRRKKRHRYDSDDDKLDELLELGSSNGKNYVESRGSWHLSTDGFSASWDIILAFRDC</sequence>
<proteinExistence type="predicted"/>
<dbReference type="OrthoDB" id="1927237at2759"/>
<feature type="region of interest" description="Disordered" evidence="1">
    <location>
        <begin position="243"/>
        <end position="262"/>
    </location>
</feature>
<dbReference type="PANTHER" id="PTHR37766:SF1">
    <property type="entry name" value="OS01G0897100 PROTEIN"/>
    <property type="match status" value="1"/>
</dbReference>
<dbReference type="Proteomes" id="UP000275267">
    <property type="component" value="Unassembled WGS sequence"/>
</dbReference>
<gene>
    <name evidence="2" type="ORF">C2845_PM07G31390</name>
</gene>
<comment type="caution">
    <text evidence="2">The sequence shown here is derived from an EMBL/GenBank/DDBJ whole genome shotgun (WGS) entry which is preliminary data.</text>
</comment>
<evidence type="ECO:0000256" key="1">
    <source>
        <dbReference type="SAM" id="MobiDB-lite"/>
    </source>
</evidence>
<protein>
    <submittedName>
        <fullName evidence="2">Uncharacterized protein</fullName>
    </submittedName>
</protein>
<dbReference type="STRING" id="4540.A0A3L6SS96"/>
<keyword evidence="3" id="KW-1185">Reference proteome</keyword>
<accession>A0A3L6SS96</accession>
<dbReference type="AlphaFoldDB" id="A0A3L6SS96"/>
<reference evidence="3" key="1">
    <citation type="journal article" date="2019" name="Nat. Commun.">
        <title>The genome of broomcorn millet.</title>
        <authorList>
            <person name="Zou C."/>
            <person name="Miki D."/>
            <person name="Li D."/>
            <person name="Tang Q."/>
            <person name="Xiao L."/>
            <person name="Rajput S."/>
            <person name="Deng P."/>
            <person name="Jia W."/>
            <person name="Huang R."/>
            <person name="Zhang M."/>
            <person name="Sun Y."/>
            <person name="Hu J."/>
            <person name="Fu X."/>
            <person name="Schnable P.S."/>
            <person name="Li F."/>
            <person name="Zhang H."/>
            <person name="Feng B."/>
            <person name="Zhu X."/>
            <person name="Liu R."/>
            <person name="Schnable J.C."/>
            <person name="Zhu J.-K."/>
            <person name="Zhang H."/>
        </authorList>
    </citation>
    <scope>NUCLEOTIDE SEQUENCE [LARGE SCALE GENOMIC DNA]</scope>
</reference>
<feature type="compositionally biased region" description="Basic residues" evidence="1">
    <location>
        <begin position="250"/>
        <end position="262"/>
    </location>
</feature>